<dbReference type="PANTHER" id="PTHR32089:SF112">
    <property type="entry name" value="LYSOZYME-LIKE PROTEIN-RELATED"/>
    <property type="match status" value="1"/>
</dbReference>
<keyword evidence="12" id="KW-1185">Reference proteome</keyword>
<dbReference type="RefSeq" id="WP_322422407.1">
    <property type="nucleotide sequence ID" value="NZ_JAXQNN010000006.1"/>
</dbReference>
<feature type="region of interest" description="Disordered" evidence="7">
    <location>
        <begin position="596"/>
        <end position="621"/>
    </location>
</feature>
<evidence type="ECO:0000256" key="3">
    <source>
        <dbReference type="ARBA" id="ARBA00023136"/>
    </source>
</evidence>
<keyword evidence="8" id="KW-0812">Transmembrane</keyword>
<evidence type="ECO:0000259" key="10">
    <source>
        <dbReference type="PROSITE" id="PS50885"/>
    </source>
</evidence>
<evidence type="ECO:0000256" key="8">
    <source>
        <dbReference type="SAM" id="Phobius"/>
    </source>
</evidence>
<name>A0ABU5KQS6_9BACL</name>
<dbReference type="Gene3D" id="1.10.287.950">
    <property type="entry name" value="Methyl-accepting chemotaxis protein"/>
    <property type="match status" value="1"/>
</dbReference>
<keyword evidence="2" id="KW-1003">Cell membrane</keyword>
<organism evidence="11 12">
    <name type="scientific">Jeotgalibacillus haloalkalitolerans</name>
    <dbReference type="NCBI Taxonomy" id="3104292"/>
    <lineage>
        <taxon>Bacteria</taxon>
        <taxon>Bacillati</taxon>
        <taxon>Bacillota</taxon>
        <taxon>Bacilli</taxon>
        <taxon>Bacillales</taxon>
        <taxon>Caryophanaceae</taxon>
        <taxon>Jeotgalibacillus</taxon>
    </lineage>
</organism>
<dbReference type="Pfam" id="PF05227">
    <property type="entry name" value="CHASE3"/>
    <property type="match status" value="1"/>
</dbReference>
<comment type="subcellular location">
    <subcellularLocation>
        <location evidence="1">Cell membrane</location>
    </subcellularLocation>
</comment>
<dbReference type="SUPFAM" id="SSF58104">
    <property type="entry name" value="Methyl-accepting chemotaxis protein (MCP) signaling domain"/>
    <property type="match status" value="1"/>
</dbReference>
<dbReference type="PANTHER" id="PTHR32089">
    <property type="entry name" value="METHYL-ACCEPTING CHEMOTAXIS PROTEIN MCPB"/>
    <property type="match status" value="1"/>
</dbReference>
<feature type="transmembrane region" description="Helical" evidence="8">
    <location>
        <begin position="184"/>
        <end position="204"/>
    </location>
</feature>
<dbReference type="CDD" id="cd11386">
    <property type="entry name" value="MCP_signal"/>
    <property type="match status" value="1"/>
</dbReference>
<dbReference type="EMBL" id="JAXQNN010000006">
    <property type="protein sequence ID" value="MDZ5713443.1"/>
    <property type="molecule type" value="Genomic_DNA"/>
</dbReference>
<dbReference type="PROSITE" id="PS50885">
    <property type="entry name" value="HAMP"/>
    <property type="match status" value="1"/>
</dbReference>
<keyword evidence="8" id="KW-1133">Transmembrane helix</keyword>
<proteinExistence type="inferred from homology"/>
<dbReference type="InterPro" id="IPR003660">
    <property type="entry name" value="HAMP_dom"/>
</dbReference>
<evidence type="ECO:0000256" key="7">
    <source>
        <dbReference type="SAM" id="MobiDB-lite"/>
    </source>
</evidence>
<dbReference type="Proteomes" id="UP001292084">
    <property type="component" value="Unassembled WGS sequence"/>
</dbReference>
<dbReference type="InterPro" id="IPR004089">
    <property type="entry name" value="MCPsignal_dom"/>
</dbReference>
<evidence type="ECO:0000256" key="4">
    <source>
        <dbReference type="ARBA" id="ARBA00023224"/>
    </source>
</evidence>
<dbReference type="CDD" id="cd06225">
    <property type="entry name" value="HAMP"/>
    <property type="match status" value="1"/>
</dbReference>
<dbReference type="InterPro" id="IPR007891">
    <property type="entry name" value="CHASE3"/>
</dbReference>
<dbReference type="Pfam" id="PF00672">
    <property type="entry name" value="HAMP"/>
    <property type="match status" value="1"/>
</dbReference>
<evidence type="ECO:0000256" key="1">
    <source>
        <dbReference type="ARBA" id="ARBA00004236"/>
    </source>
</evidence>
<feature type="compositionally biased region" description="Polar residues" evidence="7">
    <location>
        <begin position="280"/>
        <end position="290"/>
    </location>
</feature>
<evidence type="ECO:0000313" key="12">
    <source>
        <dbReference type="Proteomes" id="UP001292084"/>
    </source>
</evidence>
<keyword evidence="3 8" id="KW-0472">Membrane</keyword>
<protein>
    <submittedName>
        <fullName evidence="11">Methyl-accepting chemotaxis protein</fullName>
    </submittedName>
</protein>
<reference evidence="11 12" key="1">
    <citation type="submission" date="2023-12" db="EMBL/GenBank/DDBJ databases">
        <title>Jeotgalibacillus haloalkaliphilus sp. nov., a novel salt-tolerant bacteria, isolated from the estuary of the Fenhe River into the Yellow River.</title>
        <authorList>
            <person name="Li Y."/>
        </authorList>
    </citation>
    <scope>NUCLEOTIDE SEQUENCE [LARGE SCALE GENOMIC DNA]</scope>
    <source>
        <strain evidence="11 12">HH7-29</strain>
    </source>
</reference>
<feature type="domain" description="Methyl-accepting transducer" evidence="9">
    <location>
        <begin position="277"/>
        <end position="513"/>
    </location>
</feature>
<feature type="compositionally biased region" description="Basic and acidic residues" evidence="7">
    <location>
        <begin position="601"/>
        <end position="612"/>
    </location>
</feature>
<accession>A0ABU5KQS6</accession>
<dbReference type="SMART" id="SM00304">
    <property type="entry name" value="HAMP"/>
    <property type="match status" value="1"/>
</dbReference>
<dbReference type="Pfam" id="PF00015">
    <property type="entry name" value="MCPsignal"/>
    <property type="match status" value="1"/>
</dbReference>
<keyword evidence="4 6" id="KW-0807">Transducer</keyword>
<dbReference type="SMART" id="SM00283">
    <property type="entry name" value="MA"/>
    <property type="match status" value="1"/>
</dbReference>
<evidence type="ECO:0000256" key="5">
    <source>
        <dbReference type="ARBA" id="ARBA00029447"/>
    </source>
</evidence>
<comment type="similarity">
    <text evidence="5">Belongs to the methyl-accepting chemotaxis (MCP) protein family.</text>
</comment>
<evidence type="ECO:0000313" key="11">
    <source>
        <dbReference type="EMBL" id="MDZ5713443.1"/>
    </source>
</evidence>
<gene>
    <name evidence="11" type="ORF">UFB30_14505</name>
</gene>
<comment type="caution">
    <text evidence="11">The sequence shown here is derived from an EMBL/GenBank/DDBJ whole genome shotgun (WGS) entry which is preliminary data.</text>
</comment>
<feature type="domain" description="HAMP" evidence="10">
    <location>
        <begin position="205"/>
        <end position="258"/>
    </location>
</feature>
<dbReference type="PROSITE" id="PS50111">
    <property type="entry name" value="CHEMOTAXIS_TRANSDUC_2"/>
    <property type="match status" value="1"/>
</dbReference>
<evidence type="ECO:0000256" key="2">
    <source>
        <dbReference type="ARBA" id="ARBA00022475"/>
    </source>
</evidence>
<evidence type="ECO:0000256" key="6">
    <source>
        <dbReference type="PROSITE-ProRule" id="PRU00284"/>
    </source>
</evidence>
<evidence type="ECO:0000259" key="9">
    <source>
        <dbReference type="PROSITE" id="PS50111"/>
    </source>
</evidence>
<sequence length="621" mass="67474">MMKGSVGQKLVSAFLIVALIFAASGAYSYINMRAMSQTFEDVTESLFEARAEILELESTVHEQNSTYRGYLLSSQTIYLDSFYELNDETAAISERIGTLIDDESSLQLLASITNKNTEMLTIGEDLLPLFEANPDIARVRATGTMTPLANQLTGEANEMIDIINEDISSTLEESNASIAQSRTLSTIMMVVAFIISILLGVILTSRITKPLKSMTAMAERVADGNLTDQPLPMKGKDEIAKLQHSFIAMQDNLKGLIQQISLNSAQVAASSEELSANAEQTSRATEQTAGSIEEISRGSENQVSAADRSVESLRNVTVGIQTIAESATVIENYSNESLSHANEGGTLVENTVQNMEAISHRVGESDQAIQNLSSRTDEIGSILEVIRGIADQTNLLALNAAIEAARAGEHGKGFAVVADEVRKLAEQSAGSTHKINDLISEMQKDSSRSVETMNVVKAEVERGINAAQETREKFQLIVGSVEQMTTQIEQMNETAQSIAAKSDEVTETVGSMTGIAKDTNDHSASVSAAAQQTLASMEEVTSSAAALTGMAEELQELIARFELPAEVTFKDNKLYEEPGFEDEHTEETDEYMYMDEPGYESEDRFVDEKADEPLQEQSKIS</sequence>
<feature type="region of interest" description="Disordered" evidence="7">
    <location>
        <begin position="273"/>
        <end position="303"/>
    </location>
</feature>
<dbReference type="Gene3D" id="6.10.340.10">
    <property type="match status" value="1"/>
</dbReference>